<dbReference type="InterPro" id="IPR044189">
    <property type="entry name" value="XPO4/7-like"/>
</dbReference>
<evidence type="ECO:0000256" key="5">
    <source>
        <dbReference type="ARBA" id="ARBA00022490"/>
    </source>
</evidence>
<keyword evidence="5" id="KW-0963">Cytoplasm</keyword>
<keyword evidence="6" id="KW-0653">Protein transport</keyword>
<dbReference type="GO" id="GO:0005737">
    <property type="term" value="C:cytoplasm"/>
    <property type="evidence" value="ECO:0007669"/>
    <property type="project" value="UniProtKB-SubCell"/>
</dbReference>
<evidence type="ECO:0000256" key="8">
    <source>
        <dbReference type="ARBA" id="ARBA00040444"/>
    </source>
</evidence>
<name>A0A9W8H213_9FUNG</name>
<dbReference type="InterPro" id="IPR011989">
    <property type="entry name" value="ARM-like"/>
</dbReference>
<comment type="subcellular location">
    <subcellularLocation>
        <location evidence="2">Cytoplasm</location>
    </subcellularLocation>
    <subcellularLocation>
        <location evidence="1">Nucleus</location>
    </subcellularLocation>
</comment>
<evidence type="ECO:0000256" key="2">
    <source>
        <dbReference type="ARBA" id="ARBA00004496"/>
    </source>
</evidence>
<reference evidence="10" key="1">
    <citation type="submission" date="2022-07" db="EMBL/GenBank/DDBJ databases">
        <title>Phylogenomic reconstructions and comparative analyses of Kickxellomycotina fungi.</title>
        <authorList>
            <person name="Reynolds N.K."/>
            <person name="Stajich J.E."/>
            <person name="Barry K."/>
            <person name="Grigoriev I.V."/>
            <person name="Crous P."/>
            <person name="Smith M.E."/>
        </authorList>
    </citation>
    <scope>NUCLEOTIDE SEQUENCE</scope>
    <source>
        <strain evidence="10">BCRC 34297</strain>
    </source>
</reference>
<evidence type="ECO:0000256" key="1">
    <source>
        <dbReference type="ARBA" id="ARBA00004123"/>
    </source>
</evidence>
<evidence type="ECO:0000256" key="6">
    <source>
        <dbReference type="ARBA" id="ARBA00022927"/>
    </source>
</evidence>
<proteinExistence type="inferred from homology"/>
<organism evidence="10 11">
    <name type="scientific">Coemansia pectinata</name>
    <dbReference type="NCBI Taxonomy" id="1052879"/>
    <lineage>
        <taxon>Eukaryota</taxon>
        <taxon>Fungi</taxon>
        <taxon>Fungi incertae sedis</taxon>
        <taxon>Zoopagomycota</taxon>
        <taxon>Kickxellomycotina</taxon>
        <taxon>Kickxellomycetes</taxon>
        <taxon>Kickxellales</taxon>
        <taxon>Kickxellaceae</taxon>
        <taxon>Coemansia</taxon>
    </lineage>
</organism>
<dbReference type="AlphaFoldDB" id="A0A9W8H213"/>
<feature type="region of interest" description="Disordered" evidence="9">
    <location>
        <begin position="209"/>
        <end position="251"/>
    </location>
</feature>
<accession>A0A9W8H213</accession>
<comment type="similarity">
    <text evidence="3">Belongs to the exportin family.</text>
</comment>
<keyword evidence="7" id="KW-0539">Nucleus</keyword>
<comment type="caution">
    <text evidence="10">The sequence shown here is derived from an EMBL/GenBank/DDBJ whole genome shotgun (WGS) entry which is preliminary data.</text>
</comment>
<evidence type="ECO:0000256" key="7">
    <source>
        <dbReference type="ARBA" id="ARBA00023242"/>
    </source>
</evidence>
<evidence type="ECO:0000313" key="10">
    <source>
        <dbReference type="EMBL" id="KAJ2754722.1"/>
    </source>
</evidence>
<evidence type="ECO:0000313" key="11">
    <source>
        <dbReference type="Proteomes" id="UP001140011"/>
    </source>
</evidence>
<evidence type="ECO:0000256" key="4">
    <source>
        <dbReference type="ARBA" id="ARBA00022448"/>
    </source>
</evidence>
<keyword evidence="4" id="KW-0813">Transport</keyword>
<dbReference type="Gene3D" id="1.25.10.10">
    <property type="entry name" value="Leucine-rich Repeat Variant"/>
    <property type="match status" value="1"/>
</dbReference>
<dbReference type="OrthoDB" id="5548448at2759"/>
<evidence type="ECO:0000256" key="9">
    <source>
        <dbReference type="SAM" id="MobiDB-lite"/>
    </source>
</evidence>
<dbReference type="PANTHER" id="PTHR12596:SF1">
    <property type="entry name" value="EXPORTIN-4"/>
    <property type="match status" value="1"/>
</dbReference>
<dbReference type="EMBL" id="JANBUH010000099">
    <property type="protein sequence ID" value="KAJ2754722.1"/>
    <property type="molecule type" value="Genomic_DNA"/>
</dbReference>
<dbReference type="GO" id="GO:0006611">
    <property type="term" value="P:protein export from nucleus"/>
    <property type="evidence" value="ECO:0007669"/>
    <property type="project" value="TreeGrafter"/>
</dbReference>
<dbReference type="SUPFAM" id="SSF48371">
    <property type="entry name" value="ARM repeat"/>
    <property type="match status" value="1"/>
</dbReference>
<dbReference type="Proteomes" id="UP001140011">
    <property type="component" value="Unassembled WGS sequence"/>
</dbReference>
<keyword evidence="11" id="KW-1185">Reference proteome</keyword>
<sequence>MLAYDKVAHSNVPTAMFFALGGIKESVIASFAVLGLEEALVLRDDLFQLACSKSRALESFVLERLCWVIAVITKRAWVESSEQRRAAFVKTLCDDILQNNSPCIGIIVTTNLIDEIAGGSKCAEFNLPWEFHYSCKISFENTHMVHLFEAALKVMHRKLQKSMETKNAQPGGGRTIAYERRSALHIADRVFSWSFTPQNDSHAVMTSFGHSRTSVTGGSTGKGDSRQNSGDIDDDDDRSNSGMAILDSDDQNRTPLFPQQWRSLLLDNDVINLFFSIYEATLNDQMHAYFSPGSSHIALQCMIQISGLRGKGLFASDSSKDGDSERARYAQVIMRNQLQVIRHVCTMDLASDGSEDIVVAATQMIRRFIEAQLDEIPLTVVAGKRLHPLALLAAGVPEALEYFNETSKLICSLLQAAAGIVKSDSANFVDDDFGDVDNYFVMQAFDELASAWSAVIDEINEWAYLDKVSKIAYPNDAKSTSGNGNGGLYTGQIDSRSVLTSFTQFLTTTAYMIRSQYIQLRMLMCEDSVLASDSRSETQTIDQGLLAKDYVVYEDQLQFFALLARLDIRTSVDRLHESLRSRCAVLQSEFARLENASDSGSQRTIDLLHEQIHWIVLMIGYTLADSGTSERVLIPGPVIEYSKTCASTEQDHTVQAIMSMLQLLQFELTIPSSTLASYCSPLLAETLFWALRRIAPVYLLLDRSDYREVSQSIVAAFGTTVDGGNGATVVGGILGLVKPAFELWISEEDVLQMCVDMLLAFAQRASIAQAITGSPLFALLMQYLIGNMHRFPETTHSSIVEALAVLCCHSSSVEHERGFAELKSLILGGFSQVATAQPQDPRAIGRILDGLDMMDGILSAANLRNMDMIFDLLFEVQPIFEQLMSAYAGDENVPRKVIQAIESACRYLDVSSLPDNEHMLRHSRNLRSILHLYQKTHQGQAITSQASAADFESLGDITTLISAISYLVHNEMGFSPNEASPSMCRQVSDDFGETEVFGIYCIHTTTTPPQLLTPNVLRAYMQLLSDMIQYRTPSLIRWLPVQTWRSILDVLVGGVDNDIYDVGRRTYEVICKLGAFIKINKLNGVSVELGELFRQGVQRLLSKLLRALLFSTFDAELVESAGAALITLGLIDPDHLRSCFGELFKQSDSAVFADRLSATFSRLNAELESNEAVRAFLNYTGPIPDPIDSASLRQPLFDFLVNTRAVLRVK</sequence>
<gene>
    <name evidence="10" type="ORF">GGI19_002194</name>
</gene>
<protein>
    <recommendedName>
        <fullName evidence="8">Exportin-4</fullName>
    </recommendedName>
</protein>
<dbReference type="InterPro" id="IPR016024">
    <property type="entry name" value="ARM-type_fold"/>
</dbReference>
<dbReference type="GO" id="GO:0005049">
    <property type="term" value="F:nuclear export signal receptor activity"/>
    <property type="evidence" value="ECO:0007669"/>
    <property type="project" value="InterPro"/>
</dbReference>
<evidence type="ECO:0000256" key="3">
    <source>
        <dbReference type="ARBA" id="ARBA00009466"/>
    </source>
</evidence>
<dbReference type="PANTHER" id="PTHR12596">
    <property type="entry name" value="EXPORTIN 4,7-RELATED"/>
    <property type="match status" value="1"/>
</dbReference>
<dbReference type="GO" id="GO:0005643">
    <property type="term" value="C:nuclear pore"/>
    <property type="evidence" value="ECO:0007669"/>
    <property type="project" value="TreeGrafter"/>
</dbReference>